<protein>
    <submittedName>
        <fullName evidence="3">DUF4906 domain-containing protein</fullName>
    </submittedName>
</protein>
<keyword evidence="1" id="KW-0732">Signal</keyword>
<dbReference type="Proteomes" id="UP000824028">
    <property type="component" value="Unassembled WGS sequence"/>
</dbReference>
<feature type="domain" description="DUF4906" evidence="2">
    <location>
        <begin position="274"/>
        <end position="342"/>
    </location>
</feature>
<proteinExistence type="predicted"/>
<evidence type="ECO:0000313" key="3">
    <source>
        <dbReference type="EMBL" id="HIZ32792.1"/>
    </source>
</evidence>
<feature type="chain" id="PRO_5038898781" evidence="1">
    <location>
        <begin position="33"/>
        <end position="353"/>
    </location>
</feature>
<accession>A0A9D2E8I5</accession>
<dbReference type="Gene3D" id="2.60.40.2580">
    <property type="match status" value="1"/>
</dbReference>
<gene>
    <name evidence="3" type="ORF">H9814_04485</name>
</gene>
<sequence length="353" mass="38733">MQKKLLCIGMSCGKSLKMLFFFISLYMMSSCADDDCLAPGHSDEGNSCPATLLLEVGGFSAAMSPQTKVVAGADDENLINDIWVFQFNAITGESLHEPVYIDRDNNLNANDILVNLAQNGEGEQSRICIVANTGDENWVYEGTEGTVATGFTTYAGFLEQAIPDKAAQPFLSADIGSSAENGRTIPMFGISKDMTISSKCYVSVPLYRMFARVDVGVDMSYIPEGMYIENLSYSNIPAYCRVGTVASQDESQQGDYPTDIEWKTFDCGNVSEAILYVPENLQGKVEGMTSKQEIAGEIPTNALTIHLKVSYGENLKHTYTVYPGLDAANDFNIKRNHIYDVNLIIRELPETTH</sequence>
<dbReference type="PROSITE" id="PS51257">
    <property type="entry name" value="PROKAR_LIPOPROTEIN"/>
    <property type="match status" value="1"/>
</dbReference>
<reference evidence="3" key="2">
    <citation type="submission" date="2021-04" db="EMBL/GenBank/DDBJ databases">
        <authorList>
            <person name="Gilroy R."/>
        </authorList>
    </citation>
    <scope>NUCLEOTIDE SEQUENCE</scope>
    <source>
        <strain evidence="3">ChiHjej9B8-1298</strain>
    </source>
</reference>
<comment type="caution">
    <text evidence="3">The sequence shown here is derived from an EMBL/GenBank/DDBJ whole genome shotgun (WGS) entry which is preliminary data.</text>
</comment>
<dbReference type="InterPro" id="IPR032594">
    <property type="entry name" value="DUF4906"/>
</dbReference>
<dbReference type="EMBL" id="DXBX01000032">
    <property type="protein sequence ID" value="HIZ32792.1"/>
    <property type="molecule type" value="Genomic_DNA"/>
</dbReference>
<organism evidence="3 4">
    <name type="scientific">Candidatus Bacteroides merdigallinarum</name>
    <dbReference type="NCBI Taxonomy" id="2838473"/>
    <lineage>
        <taxon>Bacteria</taxon>
        <taxon>Pseudomonadati</taxon>
        <taxon>Bacteroidota</taxon>
        <taxon>Bacteroidia</taxon>
        <taxon>Bacteroidales</taxon>
        <taxon>Bacteroidaceae</taxon>
        <taxon>Bacteroides</taxon>
    </lineage>
</organism>
<evidence type="ECO:0000259" key="2">
    <source>
        <dbReference type="Pfam" id="PF16249"/>
    </source>
</evidence>
<feature type="signal peptide" evidence="1">
    <location>
        <begin position="1"/>
        <end position="32"/>
    </location>
</feature>
<evidence type="ECO:0000313" key="4">
    <source>
        <dbReference type="Proteomes" id="UP000824028"/>
    </source>
</evidence>
<dbReference type="Pfam" id="PF16249">
    <property type="entry name" value="DUF4906"/>
    <property type="match status" value="1"/>
</dbReference>
<evidence type="ECO:0000256" key="1">
    <source>
        <dbReference type="SAM" id="SignalP"/>
    </source>
</evidence>
<reference evidence="3" key="1">
    <citation type="journal article" date="2021" name="PeerJ">
        <title>Extensive microbial diversity within the chicken gut microbiome revealed by metagenomics and culture.</title>
        <authorList>
            <person name="Gilroy R."/>
            <person name="Ravi A."/>
            <person name="Getino M."/>
            <person name="Pursley I."/>
            <person name="Horton D.L."/>
            <person name="Alikhan N.F."/>
            <person name="Baker D."/>
            <person name="Gharbi K."/>
            <person name="Hall N."/>
            <person name="Watson M."/>
            <person name="Adriaenssens E.M."/>
            <person name="Foster-Nyarko E."/>
            <person name="Jarju S."/>
            <person name="Secka A."/>
            <person name="Antonio M."/>
            <person name="Oren A."/>
            <person name="Chaudhuri R.R."/>
            <person name="La Ragione R."/>
            <person name="Hildebrand F."/>
            <person name="Pallen M.J."/>
        </authorList>
    </citation>
    <scope>NUCLEOTIDE SEQUENCE</scope>
    <source>
        <strain evidence="3">ChiHjej9B8-1298</strain>
    </source>
</reference>
<dbReference type="AlphaFoldDB" id="A0A9D2E8I5"/>
<name>A0A9D2E8I5_9BACE</name>